<protein>
    <submittedName>
        <fullName evidence="1">Energy transducer TonB</fullName>
    </submittedName>
</protein>
<accession>A0ABT3HMY1</accession>
<dbReference type="Gene3D" id="3.30.1150.10">
    <property type="match status" value="1"/>
</dbReference>
<keyword evidence="2" id="KW-1185">Reference proteome</keyword>
<organism evidence="1 2">
    <name type="scientific">Chryseobacterium oryctis</name>
    <dbReference type="NCBI Taxonomy" id="2952618"/>
    <lineage>
        <taxon>Bacteria</taxon>
        <taxon>Pseudomonadati</taxon>
        <taxon>Bacteroidota</taxon>
        <taxon>Flavobacteriia</taxon>
        <taxon>Flavobacteriales</taxon>
        <taxon>Weeksellaceae</taxon>
        <taxon>Chryseobacterium group</taxon>
        <taxon>Chryseobacterium</taxon>
    </lineage>
</organism>
<evidence type="ECO:0000313" key="1">
    <source>
        <dbReference type="EMBL" id="MCW3161127.1"/>
    </source>
</evidence>
<comment type="caution">
    <text evidence="1">The sequence shown here is derived from an EMBL/GenBank/DDBJ whole genome shotgun (WGS) entry which is preliminary data.</text>
</comment>
<dbReference type="Proteomes" id="UP001163719">
    <property type="component" value="Unassembled WGS sequence"/>
</dbReference>
<gene>
    <name evidence="1" type="ORF">OH806_07580</name>
</gene>
<evidence type="ECO:0000313" key="2">
    <source>
        <dbReference type="Proteomes" id="UP001163719"/>
    </source>
</evidence>
<dbReference type="RefSeq" id="WP_264743079.1">
    <property type="nucleotide sequence ID" value="NZ_JAPDHV010000003.1"/>
</dbReference>
<proteinExistence type="predicted"/>
<dbReference type="EMBL" id="JAPDHV010000003">
    <property type="protein sequence ID" value="MCW3161127.1"/>
    <property type="molecule type" value="Genomic_DNA"/>
</dbReference>
<sequence>MKKLLLILISSCLIAQKIPEPNNSDVISSPPIQVDEYEKLDNEFVESLRPLIATTKYGLGIINYRATGDEYSTGAMFKIYNPSKKTIKYIWFTVGGENPVGDLVGSKGSFYKTVKGIGPVEPNGIAEWDFQYLWFTSIIETLRMTTIKIQYMDNTVKTLKYNEGMYIGNEAYENSLSALYKRNQYIETAKKQSDSQDYLNNNSEIEQQAEFPGGIIALRNLFEKKFDSSQITEAGNFTTNLSFYIETDGSISDIKAYGLNEEFNNQAIITIKSINNKWIPAKKEGKYVRSKYNVPFKMNFE</sequence>
<reference evidence="1" key="1">
    <citation type="submission" date="2022-10" db="EMBL/GenBank/DDBJ databases">
        <title>Chryseobacterium babae sp. nov. isolated from the gut of the beetle Oryctes rhinoceros, and Chryseobacterium kimseyorum sp. nov., isolated from a stick insect rearing cage.</title>
        <authorList>
            <person name="Shelomi M."/>
            <person name="Han C.-J."/>
            <person name="Chen W.-M."/>
            <person name="Chen H.-K."/>
            <person name="Liaw S.-J."/>
            <person name="Muhle E."/>
            <person name="Clermont D."/>
        </authorList>
    </citation>
    <scope>NUCLEOTIDE SEQUENCE</scope>
    <source>
        <strain evidence="1">WLa1L2M3</strain>
    </source>
</reference>
<name>A0ABT3HMY1_9FLAO</name>